<proteinExistence type="predicted"/>
<dbReference type="Pfam" id="PF11604">
    <property type="entry name" value="CusF_Ec"/>
    <property type="match status" value="1"/>
</dbReference>
<comment type="caution">
    <text evidence="1">The sequence shown here is derived from an EMBL/GenBank/DDBJ whole genome shotgun (WGS) entry which is preliminary data.</text>
</comment>
<evidence type="ECO:0000313" key="2">
    <source>
        <dbReference type="Proteomes" id="UP000231632"/>
    </source>
</evidence>
<dbReference type="RefSeq" id="WP_072659970.1">
    <property type="nucleotide sequence ID" value="NZ_BDFD01000013.1"/>
</dbReference>
<dbReference type="EMBL" id="BDFD01000013">
    <property type="protein sequence ID" value="GAV20671.1"/>
    <property type="molecule type" value="Genomic_DNA"/>
</dbReference>
<gene>
    <name evidence="1" type="ORF">MMIC_P1643</name>
</gene>
<name>A0A1L8CP26_9PROT</name>
<organism evidence="1 2">
    <name type="scientific">Mariprofundus micogutta</name>
    <dbReference type="NCBI Taxonomy" id="1921010"/>
    <lineage>
        <taxon>Bacteria</taxon>
        <taxon>Pseudomonadati</taxon>
        <taxon>Pseudomonadota</taxon>
        <taxon>Candidatius Mariprofundia</taxon>
        <taxon>Mariprofundales</taxon>
        <taxon>Mariprofundaceae</taxon>
        <taxon>Mariprofundus</taxon>
    </lineage>
</organism>
<evidence type="ECO:0000313" key="1">
    <source>
        <dbReference type="EMBL" id="GAV20671.1"/>
    </source>
</evidence>
<dbReference type="InterPro" id="IPR021647">
    <property type="entry name" value="CusF_Ec"/>
</dbReference>
<dbReference type="Gene3D" id="2.40.50.320">
    <property type="entry name" value="Copper binding periplasmic protein CusF"/>
    <property type="match status" value="1"/>
</dbReference>
<dbReference type="OrthoDB" id="5296873at2"/>
<dbReference type="STRING" id="1921010.MMIC_P1643"/>
<keyword evidence="2" id="KW-1185">Reference proteome</keyword>
<dbReference type="AlphaFoldDB" id="A0A1L8CP26"/>
<dbReference type="Proteomes" id="UP000231632">
    <property type="component" value="Unassembled WGS sequence"/>
</dbReference>
<accession>A0A1L8CP26</accession>
<sequence length="116" mass="12616">MKIRSTMTIISILMIGGMVFSINTNDGSVGFGAPLTLAAEQTYQGEGTVKEINKKDGRVKLAHGPIKSIGWGSMTMFFDVEEADLLDEIKPGDKVSFEFSKSKAGRFVVIDLEPLD</sequence>
<dbReference type="InterPro" id="IPR042230">
    <property type="entry name" value="CusF_sf"/>
</dbReference>
<reference evidence="1 2" key="1">
    <citation type="journal article" date="2017" name="Arch. Microbiol.">
        <title>Mariprofundus micogutta sp. nov., a novel iron-oxidizing zetaproteobacterium isolated from a deep-sea hydrothermal field at the Bayonnaise knoll of the Izu-Ogasawara arc, and a description of Mariprofundales ord. nov. and Zetaproteobacteria classis nov.</title>
        <authorList>
            <person name="Makita H."/>
            <person name="Tanaka E."/>
            <person name="Mitsunobu S."/>
            <person name="Miyazaki M."/>
            <person name="Nunoura T."/>
            <person name="Uematsu K."/>
            <person name="Takaki Y."/>
            <person name="Nishi S."/>
            <person name="Shimamura S."/>
            <person name="Takai K."/>
        </authorList>
    </citation>
    <scope>NUCLEOTIDE SEQUENCE [LARGE SCALE GENOMIC DNA]</scope>
    <source>
        <strain evidence="1 2">ET2</strain>
    </source>
</reference>
<protein>
    <submittedName>
        <fullName evidence="1">Cu(I)/Ag(I) efflux system periplasmic protein CusF</fullName>
    </submittedName>
</protein>